<dbReference type="InterPro" id="IPR006140">
    <property type="entry name" value="D-isomer_DH_NAD-bd"/>
</dbReference>
<sequence length="350" mass="36417">MTTVLAAGDRFIRPDLFRARVWAEAGDLVGAVHEIELPWPDVPFGRIGDVDEASGDEETLIAALDGCQAIVTQLAPITDRVLAASPELRFVGVSRGGPANIDLAAAERHGVLVCNVPGRNGVATAEMSLGLLLAMLRRIPLTQRTLEDGRWEGGFYRHDRVGTEVAGSAVGILGAGAVGARVATAVVAMGGRVLVYDPYLPDGVLPDAERVDDVDDLFRRSDILTVHARLNADTAGVVSAERIALMPRGAHLVNAARGGLVDYAAVAAALESGQLAGAAFDVFPTEPVDFGHPIFAAAAAGHNVVMTPHIAGASTQTAERAAQGVAEELGRFLRGEPVQHALTAVGATSL</sequence>
<feature type="domain" description="D-isomer specific 2-hydroxyacid dehydrogenase catalytic" evidence="6">
    <location>
        <begin position="54"/>
        <end position="341"/>
    </location>
</feature>
<evidence type="ECO:0000256" key="5">
    <source>
        <dbReference type="RuleBase" id="RU003719"/>
    </source>
</evidence>
<dbReference type="InterPro" id="IPR036291">
    <property type="entry name" value="NAD(P)-bd_dom_sf"/>
</dbReference>
<dbReference type="Pfam" id="PF02826">
    <property type="entry name" value="2-Hacid_dh_C"/>
    <property type="match status" value="1"/>
</dbReference>
<keyword evidence="4" id="KW-0520">NAD</keyword>
<dbReference type="Proteomes" id="UP001501645">
    <property type="component" value="Unassembled WGS sequence"/>
</dbReference>
<dbReference type="PROSITE" id="PS00065">
    <property type="entry name" value="D_2_HYDROXYACID_DH_1"/>
    <property type="match status" value="1"/>
</dbReference>
<organism evidence="8 9">
    <name type="scientific">Microbacterium gilvum</name>
    <dbReference type="NCBI Taxonomy" id="1336204"/>
    <lineage>
        <taxon>Bacteria</taxon>
        <taxon>Bacillati</taxon>
        <taxon>Actinomycetota</taxon>
        <taxon>Actinomycetes</taxon>
        <taxon>Micrococcales</taxon>
        <taxon>Microbacteriaceae</taxon>
        <taxon>Microbacterium</taxon>
    </lineage>
</organism>
<keyword evidence="9" id="KW-1185">Reference proteome</keyword>
<dbReference type="RefSeq" id="WP_345436653.1">
    <property type="nucleotide sequence ID" value="NZ_BAABKO010000001.1"/>
</dbReference>
<dbReference type="EMBL" id="BAABKO010000001">
    <property type="protein sequence ID" value="GAA4768700.1"/>
    <property type="molecule type" value="Genomic_DNA"/>
</dbReference>
<evidence type="ECO:0000259" key="6">
    <source>
        <dbReference type="Pfam" id="PF00389"/>
    </source>
</evidence>
<protein>
    <submittedName>
        <fullName evidence="8">2-hydroxyacid dehydrogenase</fullName>
    </submittedName>
</protein>
<evidence type="ECO:0000256" key="1">
    <source>
        <dbReference type="ARBA" id="ARBA00005854"/>
    </source>
</evidence>
<proteinExistence type="inferred from homology"/>
<comment type="caution">
    <text evidence="8">The sequence shown here is derived from an EMBL/GenBank/DDBJ whole genome shotgun (WGS) entry which is preliminary data.</text>
</comment>
<keyword evidence="2" id="KW-0028">Amino-acid biosynthesis</keyword>
<dbReference type="InterPro" id="IPR029752">
    <property type="entry name" value="D-isomer_DH_CS1"/>
</dbReference>
<dbReference type="Pfam" id="PF00389">
    <property type="entry name" value="2-Hacid_dh"/>
    <property type="match status" value="1"/>
</dbReference>
<dbReference type="Gene3D" id="3.40.50.720">
    <property type="entry name" value="NAD(P)-binding Rossmann-like Domain"/>
    <property type="match status" value="2"/>
</dbReference>
<evidence type="ECO:0000313" key="8">
    <source>
        <dbReference type="EMBL" id="GAA4768700.1"/>
    </source>
</evidence>
<dbReference type="InterPro" id="IPR006139">
    <property type="entry name" value="D-isomer_2_OHA_DH_cat_dom"/>
</dbReference>
<keyword evidence="3 5" id="KW-0560">Oxidoreductase</keyword>
<gene>
    <name evidence="8" type="ORF">GCM10023351_10390</name>
</gene>
<comment type="similarity">
    <text evidence="1 5">Belongs to the D-isomer specific 2-hydroxyacid dehydrogenase family.</text>
</comment>
<dbReference type="PANTHER" id="PTHR42789:SF1">
    <property type="entry name" value="D-ISOMER SPECIFIC 2-HYDROXYACID DEHYDROGENASE FAMILY PROTEIN (AFU_ORTHOLOGUE AFUA_6G10090)"/>
    <property type="match status" value="1"/>
</dbReference>
<dbReference type="SUPFAM" id="SSF52283">
    <property type="entry name" value="Formate/glycerate dehydrogenase catalytic domain-like"/>
    <property type="match status" value="1"/>
</dbReference>
<evidence type="ECO:0000256" key="2">
    <source>
        <dbReference type="ARBA" id="ARBA00022605"/>
    </source>
</evidence>
<dbReference type="InterPro" id="IPR050857">
    <property type="entry name" value="D-2-hydroxyacid_DH"/>
</dbReference>
<name>A0ABP8ZXS0_9MICO</name>
<evidence type="ECO:0000313" key="9">
    <source>
        <dbReference type="Proteomes" id="UP001501645"/>
    </source>
</evidence>
<feature type="domain" description="D-isomer specific 2-hydroxyacid dehydrogenase NAD-binding" evidence="7">
    <location>
        <begin position="129"/>
        <end position="311"/>
    </location>
</feature>
<evidence type="ECO:0000256" key="3">
    <source>
        <dbReference type="ARBA" id="ARBA00023002"/>
    </source>
</evidence>
<accession>A0ABP8ZXS0</accession>
<evidence type="ECO:0000259" key="7">
    <source>
        <dbReference type="Pfam" id="PF02826"/>
    </source>
</evidence>
<dbReference type="SUPFAM" id="SSF51735">
    <property type="entry name" value="NAD(P)-binding Rossmann-fold domains"/>
    <property type="match status" value="1"/>
</dbReference>
<reference evidence="9" key="1">
    <citation type="journal article" date="2019" name="Int. J. Syst. Evol. Microbiol.">
        <title>The Global Catalogue of Microorganisms (GCM) 10K type strain sequencing project: providing services to taxonomists for standard genome sequencing and annotation.</title>
        <authorList>
            <consortium name="The Broad Institute Genomics Platform"/>
            <consortium name="The Broad Institute Genome Sequencing Center for Infectious Disease"/>
            <person name="Wu L."/>
            <person name="Ma J."/>
        </authorList>
    </citation>
    <scope>NUCLEOTIDE SEQUENCE [LARGE SCALE GENOMIC DNA]</scope>
    <source>
        <strain evidence="9">JCM 18537</strain>
    </source>
</reference>
<dbReference type="PANTHER" id="PTHR42789">
    <property type="entry name" value="D-ISOMER SPECIFIC 2-HYDROXYACID DEHYDROGENASE FAMILY PROTEIN (AFU_ORTHOLOGUE AFUA_6G10090)"/>
    <property type="match status" value="1"/>
</dbReference>
<evidence type="ECO:0000256" key="4">
    <source>
        <dbReference type="ARBA" id="ARBA00023027"/>
    </source>
</evidence>